<evidence type="ECO:0000313" key="1">
    <source>
        <dbReference type="EMBL" id="KAK2118966.1"/>
    </source>
</evidence>
<organism evidence="1 2">
    <name type="scientific">Saguinus oedipus</name>
    <name type="common">Cotton-top tamarin</name>
    <name type="synonym">Oedipomidas oedipus</name>
    <dbReference type="NCBI Taxonomy" id="9490"/>
    <lineage>
        <taxon>Eukaryota</taxon>
        <taxon>Metazoa</taxon>
        <taxon>Chordata</taxon>
        <taxon>Craniata</taxon>
        <taxon>Vertebrata</taxon>
        <taxon>Euteleostomi</taxon>
        <taxon>Mammalia</taxon>
        <taxon>Eutheria</taxon>
        <taxon>Euarchontoglires</taxon>
        <taxon>Primates</taxon>
        <taxon>Haplorrhini</taxon>
        <taxon>Platyrrhini</taxon>
        <taxon>Cebidae</taxon>
        <taxon>Callitrichinae</taxon>
        <taxon>Saguinus</taxon>
    </lineage>
</organism>
<dbReference type="Proteomes" id="UP001266305">
    <property type="component" value="Unassembled WGS sequence"/>
</dbReference>
<comment type="caution">
    <text evidence="1">The sequence shown here is derived from an EMBL/GenBank/DDBJ whole genome shotgun (WGS) entry which is preliminary data.</text>
</comment>
<accession>A0ABQ9WBI0</accession>
<protein>
    <submittedName>
        <fullName evidence="1">Uncharacterized protein</fullName>
    </submittedName>
</protein>
<evidence type="ECO:0000313" key="2">
    <source>
        <dbReference type="Proteomes" id="UP001266305"/>
    </source>
</evidence>
<reference evidence="1 2" key="1">
    <citation type="submission" date="2023-05" db="EMBL/GenBank/DDBJ databases">
        <title>B98-5 Cell Line De Novo Hybrid Assembly: An Optical Mapping Approach.</title>
        <authorList>
            <person name="Kananen K."/>
            <person name="Auerbach J.A."/>
            <person name="Kautto E."/>
            <person name="Blachly J.S."/>
        </authorList>
    </citation>
    <scope>NUCLEOTIDE SEQUENCE [LARGE SCALE GENOMIC DNA]</scope>
    <source>
        <strain evidence="1">B95-8</strain>
        <tissue evidence="1">Cell line</tissue>
    </source>
</reference>
<gene>
    <name evidence="1" type="ORF">P7K49_000352</name>
</gene>
<dbReference type="EMBL" id="JASSZA010000001">
    <property type="protein sequence ID" value="KAK2118966.1"/>
    <property type="molecule type" value="Genomic_DNA"/>
</dbReference>
<name>A0ABQ9WBI0_SAGOE</name>
<sequence>MGLFTSRMMENTSFFSVGQLPTWMELNDGASKRRALCLCACGLTKWRREDCMWYVGKQLRRQGQRIVEGAGHRRSTYNHAIANQWACDEMNVGVKRIKLICPFNLFHSSRKTSIKGSQKNFWVKPSIRFTWSHKDTLQECKLGRPDGIKRHLHQFIWGHLSAESCWTLAEGLTGHFNDHGLVGANVVHCNVGELRPNSSIRGLHKTGFSFVCARKLT</sequence>
<proteinExistence type="predicted"/>
<keyword evidence="2" id="KW-1185">Reference proteome</keyword>